<dbReference type="Proteomes" id="UP000011083">
    <property type="component" value="Unassembled WGS sequence"/>
</dbReference>
<proteinExistence type="predicted"/>
<evidence type="ECO:0000259" key="2">
    <source>
        <dbReference type="PROSITE" id="PS50211"/>
    </source>
</evidence>
<dbReference type="SMART" id="SM00800">
    <property type="entry name" value="uDENN"/>
    <property type="match status" value="1"/>
</dbReference>
<feature type="compositionally biased region" description="Basic and acidic residues" evidence="1">
    <location>
        <begin position="648"/>
        <end position="657"/>
    </location>
</feature>
<feature type="region of interest" description="Disordered" evidence="1">
    <location>
        <begin position="501"/>
        <end position="657"/>
    </location>
</feature>
<dbReference type="Pfam" id="PF03456">
    <property type="entry name" value="uDENN"/>
    <property type="match status" value="1"/>
</dbReference>
<dbReference type="Gene3D" id="3.40.50.11500">
    <property type="match status" value="1"/>
</dbReference>
<dbReference type="PANTHER" id="PTHR15288:SF0">
    <property type="entry name" value="UDENN DOMAIN-CONTAINING PROTEIN"/>
    <property type="match status" value="1"/>
</dbReference>
<dbReference type="PROSITE" id="PS50211">
    <property type="entry name" value="DENN"/>
    <property type="match status" value="1"/>
</dbReference>
<dbReference type="InterPro" id="IPR043153">
    <property type="entry name" value="DENN_C"/>
</dbReference>
<dbReference type="InterPro" id="IPR051942">
    <property type="entry name" value="DENN_domain_containing_2"/>
</dbReference>
<dbReference type="STRING" id="1257118.L8GIG9"/>
<dbReference type="SMART" id="SM00799">
    <property type="entry name" value="DENN"/>
    <property type="match status" value="1"/>
</dbReference>
<dbReference type="InterPro" id="IPR005112">
    <property type="entry name" value="dDENN_dom"/>
</dbReference>
<dbReference type="InterPro" id="IPR005113">
    <property type="entry name" value="uDENN_dom"/>
</dbReference>
<feature type="region of interest" description="Disordered" evidence="1">
    <location>
        <begin position="424"/>
        <end position="448"/>
    </location>
</feature>
<dbReference type="VEuPathDB" id="AmoebaDB:ACA1_091340"/>
<feature type="compositionally biased region" description="Low complexity" evidence="1">
    <location>
        <begin position="522"/>
        <end position="536"/>
    </location>
</feature>
<dbReference type="AlphaFoldDB" id="L8GIG9"/>
<dbReference type="KEGG" id="acan:ACA1_091340"/>
<organism evidence="3 4">
    <name type="scientific">Acanthamoeba castellanii (strain ATCC 30010 / Neff)</name>
    <dbReference type="NCBI Taxonomy" id="1257118"/>
    <lineage>
        <taxon>Eukaryota</taxon>
        <taxon>Amoebozoa</taxon>
        <taxon>Discosea</taxon>
        <taxon>Longamoebia</taxon>
        <taxon>Centramoebida</taxon>
        <taxon>Acanthamoebidae</taxon>
        <taxon>Acanthamoeba</taxon>
    </lineage>
</organism>
<feature type="compositionally biased region" description="Polar residues" evidence="1">
    <location>
        <begin position="543"/>
        <end position="564"/>
    </location>
</feature>
<dbReference type="PANTHER" id="PTHR15288">
    <property type="entry name" value="DENN DOMAIN-CONTAINING PROTEIN 2"/>
    <property type="match status" value="1"/>
</dbReference>
<dbReference type="FunFam" id="3.40.50.11500:FF:000004">
    <property type="entry name" value="DENN domain-containing protein 2C isoform X1"/>
    <property type="match status" value="1"/>
</dbReference>
<dbReference type="InterPro" id="IPR001194">
    <property type="entry name" value="cDENN_dom"/>
</dbReference>
<feature type="compositionally biased region" description="Polar residues" evidence="1">
    <location>
        <begin position="629"/>
        <end position="639"/>
    </location>
</feature>
<dbReference type="InterPro" id="IPR037516">
    <property type="entry name" value="Tripartite_DENN"/>
</dbReference>
<keyword evidence="4" id="KW-1185">Reference proteome</keyword>
<evidence type="ECO:0000256" key="1">
    <source>
        <dbReference type="SAM" id="MobiDB-lite"/>
    </source>
</evidence>
<dbReference type="EMBL" id="KB008103">
    <property type="protein sequence ID" value="ELR12624.1"/>
    <property type="molecule type" value="Genomic_DNA"/>
</dbReference>
<gene>
    <name evidence="3" type="ORF">ACA1_091340</name>
</gene>
<dbReference type="SMART" id="SM00801">
    <property type="entry name" value="dDENN"/>
    <property type="match status" value="1"/>
</dbReference>
<evidence type="ECO:0000313" key="3">
    <source>
        <dbReference type="EMBL" id="ELR12624.1"/>
    </source>
</evidence>
<dbReference type="Pfam" id="PF03455">
    <property type="entry name" value="dDENN"/>
    <property type="match status" value="1"/>
</dbReference>
<sequence length="657" mass="72528">MAQQKRLFDCVLVVGVNAVKAASDASKNPPYVKFHFPYPPSFMKAVTQFCFPDSCLDKMKSKQEEIFSFVLTESNGEKRWGYCHRVFPQCFCIVSYLPCFSIFSKILKKVIKLHQNAPPGMPFSACTMFLRAIYEQPLPQPGGTLQFTVEYPATSSAAKKAKTEHYTFRRPDDSDSLLDHVNFRPLVTLLSPDNILAAFASLLVERRIIFISERVSTLSACVQACVAILYPFSWQHVFIPVLPASLLSFCCAPMPFVVGVLRSSVEELQEMSRNMEDVVIVDLDDDRVIPPGSQDTDAALLPPFVAPLRATIEDVSKRTRNRMTLTNLSSNSNRKLPKDSTAALSNAFIGFMVDLLASYRDYIVISPGSADEGSFPEFNREGFLENAVKETRPLLELITETQMFSMFIEQRGAAQIDNGVFDRGITGKSPDTERAAVSSGEARTSQRMRPAHTRFTMYEYGNITRSEISAVHEMIREHTEKTKKDIDEQESLELLRKWREEEKKRKESATKAAVEAPERKSTTTATTATSTTTPTARGGFSSIRVSVSSDDNYRGSTGSRQSFLAASRMPDRSDSGARRATWKRAHVSPAPSPVSTPPSSLSTTPTSAPTFHIPSPASSPSSLGLSKSNAIVRSHSSPAGINGNGPDSNDRPAADTM</sequence>
<accession>L8GIG9</accession>
<dbReference type="Gene3D" id="3.30.450.200">
    <property type="match status" value="1"/>
</dbReference>
<name>L8GIG9_ACACF</name>
<dbReference type="Pfam" id="PF02141">
    <property type="entry name" value="DENN"/>
    <property type="match status" value="1"/>
</dbReference>
<dbReference type="GeneID" id="14913637"/>
<reference evidence="3 4" key="1">
    <citation type="journal article" date="2013" name="Genome Biol.">
        <title>Genome of Acanthamoeba castellanii highlights extensive lateral gene transfer and early evolution of tyrosine kinase signaling.</title>
        <authorList>
            <person name="Clarke M."/>
            <person name="Lohan A.J."/>
            <person name="Liu B."/>
            <person name="Lagkouvardos I."/>
            <person name="Roy S."/>
            <person name="Zafar N."/>
            <person name="Bertelli C."/>
            <person name="Schilde C."/>
            <person name="Kianianmomeni A."/>
            <person name="Burglin T.R."/>
            <person name="Frech C."/>
            <person name="Turcotte B."/>
            <person name="Kopec K.O."/>
            <person name="Synnott J.M."/>
            <person name="Choo C."/>
            <person name="Paponov I."/>
            <person name="Finkler A."/>
            <person name="Soon Heng Tan C."/>
            <person name="Hutchins A.P."/>
            <person name="Weinmeier T."/>
            <person name="Rattei T."/>
            <person name="Chu J.S."/>
            <person name="Gimenez G."/>
            <person name="Irimia M."/>
            <person name="Rigden D.J."/>
            <person name="Fitzpatrick D.A."/>
            <person name="Lorenzo-Morales J."/>
            <person name="Bateman A."/>
            <person name="Chiu C.H."/>
            <person name="Tang P."/>
            <person name="Hegemann P."/>
            <person name="Fromm H."/>
            <person name="Raoult D."/>
            <person name="Greub G."/>
            <person name="Miranda-Saavedra D."/>
            <person name="Chen N."/>
            <person name="Nash P."/>
            <person name="Ginger M.L."/>
            <person name="Horn M."/>
            <person name="Schaap P."/>
            <person name="Caler L."/>
            <person name="Loftus B."/>
        </authorList>
    </citation>
    <scope>NUCLEOTIDE SEQUENCE [LARGE SCALE GENOMIC DNA]</scope>
    <source>
        <strain evidence="3 4">Neff</strain>
    </source>
</reference>
<dbReference type="RefSeq" id="XP_004334637.1">
    <property type="nucleotide sequence ID" value="XM_004334589.1"/>
</dbReference>
<evidence type="ECO:0000313" key="4">
    <source>
        <dbReference type="Proteomes" id="UP000011083"/>
    </source>
</evidence>
<feature type="domain" description="UDENN" evidence="2">
    <location>
        <begin position="9"/>
        <end position="419"/>
    </location>
</feature>
<dbReference type="OrthoDB" id="20611at2759"/>
<feature type="compositionally biased region" description="Low complexity" evidence="1">
    <location>
        <begin position="597"/>
        <end position="628"/>
    </location>
</feature>
<protein>
    <submittedName>
        <fullName evidence="3">DENN (AEX3) domain containing protein</fullName>
    </submittedName>
</protein>